<dbReference type="Proteomes" id="UP000272729">
    <property type="component" value="Unassembled WGS sequence"/>
</dbReference>
<keyword evidence="1" id="KW-0732">Signal</keyword>
<organism evidence="2 3">
    <name type="scientific">Saccharothrix variisporea</name>
    <dbReference type="NCBI Taxonomy" id="543527"/>
    <lineage>
        <taxon>Bacteria</taxon>
        <taxon>Bacillati</taxon>
        <taxon>Actinomycetota</taxon>
        <taxon>Actinomycetes</taxon>
        <taxon>Pseudonocardiales</taxon>
        <taxon>Pseudonocardiaceae</taxon>
        <taxon>Saccharothrix</taxon>
    </lineage>
</organism>
<evidence type="ECO:0000313" key="2">
    <source>
        <dbReference type="EMBL" id="RKT73978.1"/>
    </source>
</evidence>
<keyword evidence="3" id="KW-1185">Reference proteome</keyword>
<accession>A0A495XQP8</accession>
<evidence type="ECO:0000256" key="1">
    <source>
        <dbReference type="SAM" id="SignalP"/>
    </source>
</evidence>
<evidence type="ECO:0008006" key="4">
    <source>
        <dbReference type="Google" id="ProtNLM"/>
    </source>
</evidence>
<evidence type="ECO:0000313" key="3">
    <source>
        <dbReference type="Proteomes" id="UP000272729"/>
    </source>
</evidence>
<name>A0A495XQP8_9PSEU</name>
<gene>
    <name evidence="2" type="ORF">DFJ66_7320</name>
</gene>
<dbReference type="EMBL" id="RBXR01000001">
    <property type="protein sequence ID" value="RKT73978.1"/>
    <property type="molecule type" value="Genomic_DNA"/>
</dbReference>
<feature type="chain" id="PRO_5019781787" description="Secreted protein" evidence="1">
    <location>
        <begin position="41"/>
        <end position="152"/>
    </location>
</feature>
<protein>
    <recommendedName>
        <fullName evidence="4">Secreted protein</fullName>
    </recommendedName>
</protein>
<comment type="caution">
    <text evidence="2">The sequence shown here is derived from an EMBL/GenBank/DDBJ whole genome shotgun (WGS) entry which is preliminary data.</text>
</comment>
<reference evidence="2 3" key="1">
    <citation type="submission" date="2018-10" db="EMBL/GenBank/DDBJ databases">
        <title>Sequencing the genomes of 1000 actinobacteria strains.</title>
        <authorList>
            <person name="Klenk H.-P."/>
        </authorList>
    </citation>
    <scope>NUCLEOTIDE SEQUENCE [LARGE SCALE GENOMIC DNA]</scope>
    <source>
        <strain evidence="2 3">DSM 43911</strain>
    </source>
</reference>
<sequence length="152" mass="15953">MRLKDTTKAKSRSRARNMAVVVAAVASVAGALFTTAPATAAGYPTSTFKISYGASYYNGTVTWYNRSVGVTGTFRATGCRRVYARAFAGSTSVGFVSSSTWCDTTAPAPLSPPADVVGGADNAWIYMTDANGNYLNGQTCYRSSSICIDGLH</sequence>
<dbReference type="AlphaFoldDB" id="A0A495XQP8"/>
<feature type="signal peptide" evidence="1">
    <location>
        <begin position="1"/>
        <end position="40"/>
    </location>
</feature>
<proteinExistence type="predicted"/>